<keyword evidence="3" id="KW-1185">Reference proteome</keyword>
<reference evidence="2 3" key="1">
    <citation type="journal article" date="2014" name="PLoS Genet.">
        <title>Phylogenetically driven sequencing of extremely halophilic archaea reveals strategies for static and dynamic osmo-response.</title>
        <authorList>
            <person name="Becker E.A."/>
            <person name="Seitzer P.M."/>
            <person name="Tritt A."/>
            <person name="Larsen D."/>
            <person name="Krusor M."/>
            <person name="Yao A.I."/>
            <person name="Wu D."/>
            <person name="Madern D."/>
            <person name="Eisen J.A."/>
            <person name="Darling A.E."/>
            <person name="Facciotti M.T."/>
        </authorList>
    </citation>
    <scope>NUCLEOTIDE SEQUENCE [LARGE SCALE GENOMIC DNA]</scope>
    <source>
        <strain evidence="2 3">DSM 10524</strain>
    </source>
</reference>
<dbReference type="STRING" id="1227497.C491_15017"/>
<dbReference type="NCBIfam" id="NF047752">
    <property type="entry name" value="MntA_antitoxin"/>
    <property type="match status" value="1"/>
</dbReference>
<sequence length="133" mass="14374">MAILFGSHASGETHSRSDVDIAVDLEDVQPADPEYNERFFGLSADLSETLETDEVDVVDLQRASPELATTIFDQGVILIGNPEHATSLRDQLTSTESSIQSPRERFDAALTKIDDHLGGSAVTATDGEAKNDR</sequence>
<dbReference type="SUPFAM" id="SSF81301">
    <property type="entry name" value="Nucleotidyltransferase"/>
    <property type="match status" value="1"/>
</dbReference>
<dbReference type="PANTHER" id="PTHR43852:SF3">
    <property type="entry name" value="NUCLEOTIDYLTRANSFERASE"/>
    <property type="match status" value="1"/>
</dbReference>
<dbReference type="InterPro" id="IPR041633">
    <property type="entry name" value="Polbeta"/>
</dbReference>
<dbReference type="Gene3D" id="3.30.460.10">
    <property type="entry name" value="Beta Polymerase, domain 2"/>
    <property type="match status" value="1"/>
</dbReference>
<evidence type="ECO:0000313" key="2">
    <source>
        <dbReference type="EMBL" id="ELY56269.1"/>
    </source>
</evidence>
<protein>
    <submittedName>
        <fullName evidence="2">Nucleotidyltransferase protein</fullName>
    </submittedName>
</protein>
<dbReference type="Proteomes" id="UP000011688">
    <property type="component" value="Unassembled WGS sequence"/>
</dbReference>
<dbReference type="GO" id="GO:0016740">
    <property type="term" value="F:transferase activity"/>
    <property type="evidence" value="ECO:0007669"/>
    <property type="project" value="UniProtKB-KW"/>
</dbReference>
<evidence type="ECO:0000313" key="3">
    <source>
        <dbReference type="Proteomes" id="UP000011688"/>
    </source>
</evidence>
<evidence type="ECO:0000259" key="1">
    <source>
        <dbReference type="Pfam" id="PF18765"/>
    </source>
</evidence>
<dbReference type="InterPro" id="IPR043519">
    <property type="entry name" value="NT_sf"/>
</dbReference>
<name>L9X3B7_9EURY</name>
<dbReference type="AlphaFoldDB" id="L9X3B7"/>
<dbReference type="eggNOG" id="arCOG02105">
    <property type="taxonomic scope" value="Archaea"/>
</dbReference>
<dbReference type="InterPro" id="IPR052930">
    <property type="entry name" value="TA_antitoxin_MntA"/>
</dbReference>
<organism evidence="2 3">
    <name type="scientific">Natronococcus amylolyticus DSM 10524</name>
    <dbReference type="NCBI Taxonomy" id="1227497"/>
    <lineage>
        <taxon>Archaea</taxon>
        <taxon>Methanobacteriati</taxon>
        <taxon>Methanobacteriota</taxon>
        <taxon>Stenosarchaea group</taxon>
        <taxon>Halobacteria</taxon>
        <taxon>Halobacteriales</taxon>
        <taxon>Natrialbaceae</taxon>
        <taxon>Natronococcus</taxon>
    </lineage>
</organism>
<comment type="caution">
    <text evidence="2">The sequence shown here is derived from an EMBL/GenBank/DDBJ whole genome shotgun (WGS) entry which is preliminary data.</text>
</comment>
<dbReference type="Pfam" id="PF18765">
    <property type="entry name" value="Polbeta"/>
    <property type="match status" value="1"/>
</dbReference>
<keyword evidence="2" id="KW-0808">Transferase</keyword>
<dbReference type="PANTHER" id="PTHR43852">
    <property type="entry name" value="NUCLEOTIDYLTRANSFERASE"/>
    <property type="match status" value="1"/>
</dbReference>
<accession>L9X3B7</accession>
<proteinExistence type="predicted"/>
<dbReference type="CDD" id="cd05403">
    <property type="entry name" value="NT_KNTase_like"/>
    <property type="match status" value="1"/>
</dbReference>
<dbReference type="EMBL" id="AOIB01000028">
    <property type="protein sequence ID" value="ELY56269.1"/>
    <property type="molecule type" value="Genomic_DNA"/>
</dbReference>
<feature type="domain" description="Polymerase beta nucleotidyltransferase" evidence="1">
    <location>
        <begin position="1"/>
        <end position="82"/>
    </location>
</feature>
<gene>
    <name evidence="2" type="ORF">C491_15017</name>
</gene>